<dbReference type="KEGG" id="mfi:DSM1535_1516"/>
<dbReference type="KEGG" id="mfc:BRM9_0200"/>
<feature type="domain" description="4Fe-4S ferredoxin-type" evidence="1">
    <location>
        <begin position="34"/>
        <end position="63"/>
    </location>
</feature>
<dbReference type="InterPro" id="IPR017896">
    <property type="entry name" value="4Fe4S_Fe-S-bd"/>
</dbReference>
<dbReference type="Gene3D" id="3.30.70.20">
    <property type="match status" value="1"/>
</dbReference>
<evidence type="ECO:0000259" key="1">
    <source>
        <dbReference type="PROSITE" id="PS51379"/>
    </source>
</evidence>
<reference evidence="2" key="1">
    <citation type="submission" date="2013-12" db="EMBL/GenBank/DDBJ databases">
        <title>The complete genome sequence of Methanobacterium sp. BRM9.</title>
        <authorList>
            <consortium name="Pastoral Greenhouse Gas Research Consortium"/>
            <person name="Kelly W.J."/>
            <person name="Leahy S.C."/>
            <person name="Perry R."/>
            <person name="Li D."/>
            <person name="Altermann E."/>
            <person name="Lambie S.C."/>
            <person name="Attwood G.T."/>
        </authorList>
    </citation>
    <scope>NUCLEOTIDE SEQUENCE [LARGE SCALE GENOMIC DNA]</scope>
    <source>
        <strain evidence="2">BRM9</strain>
    </source>
</reference>
<dbReference type="Proteomes" id="UP000062768">
    <property type="component" value="Chromosome I"/>
</dbReference>
<reference evidence="3" key="2">
    <citation type="submission" date="2014-08" db="EMBL/GenBank/DDBJ databases">
        <authorList>
            <person name="Wibberg D."/>
        </authorList>
    </citation>
    <scope>NUCLEOTIDE SEQUENCE</scope>
</reference>
<dbReference type="Proteomes" id="UP000029661">
    <property type="component" value="Chromosome"/>
</dbReference>
<sequence>MIIIKLDKTQCEGPKCAKCAYVCPNNVFTIKSDSIFISSPNYCKFCQECLNVCPNTAINIKTIPSSICGF</sequence>
<protein>
    <submittedName>
        <fullName evidence="2">4Fe-4S ferredoxin iron-sulfur binding domain-containing protein</fullName>
    </submittedName>
</protein>
<dbReference type="SUPFAM" id="SSF54862">
    <property type="entry name" value="4Fe-4S ferredoxins"/>
    <property type="match status" value="1"/>
</dbReference>
<feature type="domain" description="4Fe-4S ferredoxin-type" evidence="1">
    <location>
        <begin position="2"/>
        <end position="33"/>
    </location>
</feature>
<dbReference type="EMBL" id="LN734822">
    <property type="protein sequence ID" value="CEL23821.1"/>
    <property type="molecule type" value="Genomic_DNA"/>
</dbReference>
<dbReference type="InterPro" id="IPR017900">
    <property type="entry name" value="4Fe4S_Fe_S_CS"/>
</dbReference>
<dbReference type="PROSITE" id="PS00198">
    <property type="entry name" value="4FE4S_FER_1"/>
    <property type="match status" value="1"/>
</dbReference>
<dbReference type="EMBL" id="LN515531">
    <property type="protein sequence ID" value="CEA13849.1"/>
    <property type="molecule type" value="Genomic_DNA"/>
</dbReference>
<accession>A0A089ZUP2</accession>
<dbReference type="OrthoDB" id="5583at2157"/>
<dbReference type="Pfam" id="PF13187">
    <property type="entry name" value="Fer4_9"/>
    <property type="match status" value="1"/>
</dbReference>
<evidence type="ECO:0000313" key="6">
    <source>
        <dbReference type="Proteomes" id="UP000062768"/>
    </source>
</evidence>
<gene>
    <name evidence="2" type="ORF">BRM9_0200</name>
    <name evidence="3" type="ORF">DSM1535_1516</name>
    <name evidence="4" type="ORF">MB9_0165</name>
</gene>
<dbReference type="PATRIC" id="fig|2162.10.peg.174"/>
<dbReference type="GeneID" id="32014293"/>
<proteinExistence type="predicted"/>
<evidence type="ECO:0000313" key="3">
    <source>
        <dbReference type="EMBL" id="CEA13849.1"/>
    </source>
</evidence>
<dbReference type="EMBL" id="CP006933">
    <property type="protein sequence ID" value="AIS31029.1"/>
    <property type="molecule type" value="Genomic_DNA"/>
</dbReference>
<dbReference type="AlphaFoldDB" id="A0A089ZUP2"/>
<dbReference type="STRING" id="2162.BRM9_0200"/>
<evidence type="ECO:0000313" key="5">
    <source>
        <dbReference type="Proteomes" id="UP000029661"/>
    </source>
</evidence>
<evidence type="ECO:0000313" key="2">
    <source>
        <dbReference type="EMBL" id="AIS31029.1"/>
    </source>
</evidence>
<reference evidence="4" key="3">
    <citation type="submission" date="2014-09" db="EMBL/GenBank/DDBJ databases">
        <authorList>
            <person name="Bishop-Lilly K.A."/>
            <person name="Broomall S.M."/>
            <person name="Chain P.S."/>
            <person name="Chertkov O."/>
            <person name="Coyne S.R."/>
            <person name="Daligault H.E."/>
            <person name="Davenport K.W."/>
            <person name="Erkkila T."/>
            <person name="Frey K.G."/>
            <person name="Gibbons H.S."/>
            <person name="Gu W."/>
            <person name="Jaissle J."/>
            <person name="Johnson S.L."/>
            <person name="Koroleva G.I."/>
            <person name="Ladner J.T."/>
            <person name="Lo C.-C."/>
            <person name="Minogue T.D."/>
            <person name="Munk C."/>
            <person name="Palacios G.F."/>
            <person name="Redden C.L."/>
            <person name="Rosenzweig C.N."/>
            <person name="Scholz M.B."/>
            <person name="Teshima H."/>
            <person name="Xu Y."/>
        </authorList>
    </citation>
    <scope>NUCLEOTIDE SEQUENCE</scope>
    <source>
        <strain evidence="4">Mb9</strain>
    </source>
</reference>
<evidence type="ECO:0000313" key="4">
    <source>
        <dbReference type="EMBL" id="CEL23821.1"/>
    </source>
</evidence>
<name>A0A089ZUP2_METFO</name>
<organism evidence="2 5">
    <name type="scientific">Methanobacterium formicicum</name>
    <dbReference type="NCBI Taxonomy" id="2162"/>
    <lineage>
        <taxon>Archaea</taxon>
        <taxon>Methanobacteriati</taxon>
        <taxon>Methanobacteriota</taxon>
        <taxon>Methanomada group</taxon>
        <taxon>Methanobacteria</taxon>
        <taxon>Methanobacteriales</taxon>
        <taxon>Methanobacteriaceae</taxon>
        <taxon>Methanobacterium</taxon>
    </lineage>
</organism>
<dbReference type="RefSeq" id="WP_023991288.1">
    <property type="nucleotide sequence ID" value="NZ_CALCVY010000263.1"/>
</dbReference>
<dbReference type="GO" id="GO:0016491">
    <property type="term" value="F:oxidoreductase activity"/>
    <property type="evidence" value="ECO:0007669"/>
    <property type="project" value="UniProtKB-ARBA"/>
</dbReference>
<keyword evidence="6" id="KW-1185">Reference proteome</keyword>
<dbReference type="PROSITE" id="PS51379">
    <property type="entry name" value="4FE4S_FER_2"/>
    <property type="match status" value="2"/>
</dbReference>